<dbReference type="InterPro" id="IPR052412">
    <property type="entry name" value="CC-Dev_Transcription_Reg"/>
</dbReference>
<evidence type="ECO:0000256" key="6">
    <source>
        <dbReference type="SAM" id="MobiDB-lite"/>
    </source>
</evidence>
<dbReference type="GO" id="GO:0005634">
    <property type="term" value="C:nucleus"/>
    <property type="evidence" value="ECO:0007669"/>
    <property type="project" value="TreeGrafter"/>
</dbReference>
<feature type="region of interest" description="Disordered" evidence="6">
    <location>
        <begin position="375"/>
        <end position="399"/>
    </location>
</feature>
<dbReference type="Pfam" id="PF25981">
    <property type="entry name" value="HTH_Cic_C"/>
    <property type="match status" value="1"/>
</dbReference>
<evidence type="ECO:0000256" key="4">
    <source>
        <dbReference type="ARBA" id="ARBA00023163"/>
    </source>
</evidence>
<keyword evidence="9" id="KW-1185">Reference proteome</keyword>
<proteinExistence type="predicted"/>
<feature type="compositionally biased region" description="Gly residues" evidence="6">
    <location>
        <begin position="298"/>
        <end position="309"/>
    </location>
</feature>
<gene>
    <name evidence="8" type="ORF">MHI_LOCUS985338</name>
</gene>
<feature type="non-terminal residue" evidence="8">
    <location>
        <position position="399"/>
    </location>
</feature>
<dbReference type="Proteomes" id="UP000752696">
    <property type="component" value="Unassembled WGS sequence"/>
</dbReference>
<feature type="domain" description="Protein capicua homolog-like C-terminal tri-helical" evidence="7">
    <location>
        <begin position="320"/>
        <end position="373"/>
    </location>
</feature>
<dbReference type="GO" id="GO:0000981">
    <property type="term" value="F:DNA-binding transcription factor activity, RNA polymerase II-specific"/>
    <property type="evidence" value="ECO:0007669"/>
    <property type="project" value="TreeGrafter"/>
</dbReference>
<feature type="compositionally biased region" description="Low complexity" evidence="6">
    <location>
        <begin position="117"/>
        <end position="126"/>
    </location>
</feature>
<accession>A0A6V7HNR5</accession>
<dbReference type="OrthoDB" id="10051111at2759"/>
<evidence type="ECO:0000313" key="9">
    <source>
        <dbReference type="Proteomes" id="UP000752696"/>
    </source>
</evidence>
<feature type="compositionally biased region" description="Low complexity" evidence="6">
    <location>
        <begin position="384"/>
        <end position="399"/>
    </location>
</feature>
<evidence type="ECO:0000313" key="8">
    <source>
        <dbReference type="EMBL" id="CAD1481097.1"/>
    </source>
</evidence>
<feature type="non-terminal residue" evidence="8">
    <location>
        <position position="1"/>
    </location>
</feature>
<comment type="caution">
    <text evidence="8">The sequence shown here is derived from an EMBL/GenBank/DDBJ whole genome shotgun (WGS) entry which is preliminary data.</text>
</comment>
<keyword evidence="2" id="KW-0805">Transcription regulation</keyword>
<dbReference type="PANTHER" id="PTHR13059:SF13">
    <property type="entry name" value="PROTEIN CAPICUA HOMOLOG"/>
    <property type="match status" value="1"/>
</dbReference>
<feature type="compositionally biased region" description="Basic and acidic residues" evidence="6">
    <location>
        <begin position="1"/>
        <end position="12"/>
    </location>
</feature>
<sequence>TNVKSDQERKDTVNILLPATNDKHKQPSTPHTPHTPLSNHGSTEIPANKSYSIDETQPNDIGPSKGPFMLAPTPAQLGRAPLQRRQSMAMPPASNAGDHGPLMSQHSENRPQTNASQTTEQIQQQQNFSESHASPSPSTKKGSFFKKNVEDGMDSKMSKGNVIDYRVLEQVNFQEKFSSLPEFKPEDIQSPSAISINTAGSSGHGPVVTSGLHSSNLQSSIQMQSYRKKSAQAPHRPTMNEDDIESDTSISATPKSTSSVKLTGNTFFGPDFNVDAYRANTDLVGDVDAGSPRTPKTPGGGAGNSGVGIGRNENERGHRKVLEQRRHLVMQLFQEHGYFPSTQATTTFQAKHSDIFPNKTSLQLKIREVRQKLKANSTPMSANSLVSPLPVSEPSPNVT</sequence>
<keyword evidence="5" id="KW-0539">Nucleus</keyword>
<dbReference type="PANTHER" id="PTHR13059">
    <property type="entry name" value="HMG-BOX TRANSCRIPTION FACTOR BBX"/>
    <property type="match status" value="1"/>
</dbReference>
<keyword evidence="1" id="KW-0597">Phosphoprotein</keyword>
<keyword evidence="3" id="KW-0238">DNA-binding</keyword>
<evidence type="ECO:0000256" key="5">
    <source>
        <dbReference type="ARBA" id="ARBA00023242"/>
    </source>
</evidence>
<feature type="compositionally biased region" description="Polar residues" evidence="6">
    <location>
        <begin position="127"/>
        <end position="141"/>
    </location>
</feature>
<dbReference type="InterPro" id="IPR058606">
    <property type="entry name" value="HTH_Cic_C"/>
</dbReference>
<feature type="compositionally biased region" description="Polar residues" evidence="6">
    <location>
        <begin position="49"/>
        <end position="59"/>
    </location>
</feature>
<evidence type="ECO:0000256" key="2">
    <source>
        <dbReference type="ARBA" id="ARBA00023015"/>
    </source>
</evidence>
<feature type="compositionally biased region" description="Polar residues" evidence="6">
    <location>
        <begin position="247"/>
        <end position="263"/>
    </location>
</feature>
<evidence type="ECO:0000256" key="3">
    <source>
        <dbReference type="ARBA" id="ARBA00023125"/>
    </source>
</evidence>
<dbReference type="EMBL" id="CAJDYZ010013437">
    <property type="protein sequence ID" value="CAD1481097.1"/>
    <property type="molecule type" value="Genomic_DNA"/>
</dbReference>
<evidence type="ECO:0000259" key="7">
    <source>
        <dbReference type="Pfam" id="PF25981"/>
    </source>
</evidence>
<dbReference type="GO" id="GO:0000977">
    <property type="term" value="F:RNA polymerase II transcription regulatory region sequence-specific DNA binding"/>
    <property type="evidence" value="ECO:0007669"/>
    <property type="project" value="TreeGrafter"/>
</dbReference>
<evidence type="ECO:0000256" key="1">
    <source>
        <dbReference type="ARBA" id="ARBA00022553"/>
    </source>
</evidence>
<feature type="region of interest" description="Disordered" evidence="6">
    <location>
        <begin position="227"/>
        <end position="263"/>
    </location>
</feature>
<name>A0A6V7HNR5_9HYME</name>
<protein>
    <recommendedName>
        <fullName evidence="7">Protein capicua homolog-like C-terminal tri-helical domain-containing protein</fullName>
    </recommendedName>
</protein>
<organism evidence="8 9">
    <name type="scientific">Heterotrigona itama</name>
    <dbReference type="NCBI Taxonomy" id="395501"/>
    <lineage>
        <taxon>Eukaryota</taxon>
        <taxon>Metazoa</taxon>
        <taxon>Ecdysozoa</taxon>
        <taxon>Arthropoda</taxon>
        <taxon>Hexapoda</taxon>
        <taxon>Insecta</taxon>
        <taxon>Pterygota</taxon>
        <taxon>Neoptera</taxon>
        <taxon>Endopterygota</taxon>
        <taxon>Hymenoptera</taxon>
        <taxon>Apocrita</taxon>
        <taxon>Aculeata</taxon>
        <taxon>Apoidea</taxon>
        <taxon>Anthophila</taxon>
        <taxon>Apidae</taxon>
        <taxon>Heterotrigona</taxon>
    </lineage>
</organism>
<keyword evidence="4" id="KW-0804">Transcription</keyword>
<reference evidence="8" key="1">
    <citation type="submission" date="2020-07" db="EMBL/GenBank/DDBJ databases">
        <authorList>
            <person name="Nazaruddin N."/>
        </authorList>
    </citation>
    <scope>NUCLEOTIDE SEQUENCE</scope>
</reference>
<feature type="compositionally biased region" description="Polar residues" evidence="6">
    <location>
        <begin position="104"/>
        <end position="116"/>
    </location>
</feature>
<feature type="region of interest" description="Disordered" evidence="6">
    <location>
        <begin position="285"/>
        <end position="312"/>
    </location>
</feature>
<dbReference type="AlphaFoldDB" id="A0A6V7HNR5"/>
<feature type="region of interest" description="Disordered" evidence="6">
    <location>
        <begin position="1"/>
        <end position="154"/>
    </location>
</feature>